<dbReference type="EMBL" id="KZ857584">
    <property type="protein sequence ID" value="RDX40132.1"/>
    <property type="molecule type" value="Genomic_DNA"/>
</dbReference>
<dbReference type="Pfam" id="PF13409">
    <property type="entry name" value="GST_N_2"/>
    <property type="match status" value="1"/>
</dbReference>
<feature type="domain" description="GST N-terminal" evidence="1">
    <location>
        <begin position="5"/>
        <end position="97"/>
    </location>
</feature>
<dbReference type="CDD" id="cd00570">
    <property type="entry name" value="GST_N_family"/>
    <property type="match status" value="1"/>
</dbReference>
<reference evidence="2 3" key="1">
    <citation type="journal article" date="2018" name="Biotechnol. Biofuels">
        <title>Integrative visual omics of the white-rot fungus Polyporus brumalis exposes the biotechnological potential of its oxidative enzymes for delignifying raw plant biomass.</title>
        <authorList>
            <person name="Miyauchi S."/>
            <person name="Rancon A."/>
            <person name="Drula E."/>
            <person name="Hage H."/>
            <person name="Chaduli D."/>
            <person name="Favel A."/>
            <person name="Grisel S."/>
            <person name="Henrissat B."/>
            <person name="Herpoel-Gimbert I."/>
            <person name="Ruiz-Duenas F.J."/>
            <person name="Chevret D."/>
            <person name="Hainaut M."/>
            <person name="Lin J."/>
            <person name="Wang M."/>
            <person name="Pangilinan J."/>
            <person name="Lipzen A."/>
            <person name="Lesage-Meessen L."/>
            <person name="Navarro D."/>
            <person name="Riley R."/>
            <person name="Grigoriev I.V."/>
            <person name="Zhou S."/>
            <person name="Raouche S."/>
            <person name="Rosso M.N."/>
        </authorList>
    </citation>
    <scope>NUCLEOTIDE SEQUENCE [LARGE SCALE GENOMIC DNA]</scope>
    <source>
        <strain evidence="2 3">BRFM 1820</strain>
    </source>
</reference>
<dbReference type="InterPro" id="IPR040079">
    <property type="entry name" value="Glutathione_S-Trfase"/>
</dbReference>
<keyword evidence="3" id="KW-1185">Reference proteome</keyword>
<dbReference type="SUPFAM" id="SSF52833">
    <property type="entry name" value="Thioredoxin-like"/>
    <property type="match status" value="1"/>
</dbReference>
<dbReference type="PANTHER" id="PTHR43968:SF6">
    <property type="entry name" value="GLUTATHIONE S-TRANSFERASE OMEGA"/>
    <property type="match status" value="1"/>
</dbReference>
<dbReference type="Gene3D" id="3.40.30.10">
    <property type="entry name" value="Glutaredoxin"/>
    <property type="match status" value="1"/>
</dbReference>
<dbReference type="InterPro" id="IPR036249">
    <property type="entry name" value="Thioredoxin-like_sf"/>
</dbReference>
<dbReference type="InterPro" id="IPR036282">
    <property type="entry name" value="Glutathione-S-Trfase_C_sf"/>
</dbReference>
<dbReference type="SFLD" id="SFLDG00358">
    <property type="entry name" value="Main_(cytGST)"/>
    <property type="match status" value="1"/>
</dbReference>
<dbReference type="Gene3D" id="1.20.1050.10">
    <property type="match status" value="1"/>
</dbReference>
<dbReference type="OrthoDB" id="202840at2759"/>
<dbReference type="Proteomes" id="UP000256964">
    <property type="component" value="Unassembled WGS sequence"/>
</dbReference>
<gene>
    <name evidence="2" type="ORF">OH76DRAFT_1490557</name>
</gene>
<proteinExistence type="predicted"/>
<evidence type="ECO:0000259" key="1">
    <source>
        <dbReference type="PROSITE" id="PS50404"/>
    </source>
</evidence>
<dbReference type="PANTHER" id="PTHR43968">
    <property type="match status" value="1"/>
</dbReference>
<organism evidence="2 3">
    <name type="scientific">Lentinus brumalis</name>
    <dbReference type="NCBI Taxonomy" id="2498619"/>
    <lineage>
        <taxon>Eukaryota</taxon>
        <taxon>Fungi</taxon>
        <taxon>Dikarya</taxon>
        <taxon>Basidiomycota</taxon>
        <taxon>Agaricomycotina</taxon>
        <taxon>Agaricomycetes</taxon>
        <taxon>Polyporales</taxon>
        <taxon>Polyporaceae</taxon>
        <taxon>Lentinus</taxon>
    </lineage>
</organism>
<dbReference type="PROSITE" id="PS50404">
    <property type="entry name" value="GST_NTER"/>
    <property type="match status" value="1"/>
</dbReference>
<evidence type="ECO:0000313" key="2">
    <source>
        <dbReference type="EMBL" id="RDX40132.1"/>
    </source>
</evidence>
<dbReference type="InterPro" id="IPR050983">
    <property type="entry name" value="GST_Omega/HSP26"/>
</dbReference>
<dbReference type="SUPFAM" id="SSF47616">
    <property type="entry name" value="GST C-terminal domain-like"/>
    <property type="match status" value="1"/>
</dbReference>
<accession>A0A371CIL8</accession>
<dbReference type="InterPro" id="IPR004045">
    <property type="entry name" value="Glutathione_S-Trfase_N"/>
</dbReference>
<name>A0A371CIL8_9APHY</name>
<dbReference type="GO" id="GO:0005737">
    <property type="term" value="C:cytoplasm"/>
    <property type="evidence" value="ECO:0007669"/>
    <property type="project" value="TreeGrafter"/>
</dbReference>
<protein>
    <recommendedName>
        <fullName evidence="1">GST N-terminal domain-containing protein</fullName>
    </recommendedName>
</protein>
<sequence length="242" mass="26926">MPAANRLTLYYAADTPFPHRVRLALEEAGAKYDLILIELSNKPDWYAKKVYPLAKVPVLVYGGPALHEDEAPSPEAATITESSVILEFLADLFPDLLPADPVLRAKARFFIKTVDEKFSKTFFKFVIFGGSMDEMLDAVAEMQALLPDTGFAVGAWSIADAAFAPFLVRLESLLRKNFCAFADGVAEKTLTELQAPTFARVWRYLEENVARESMAKTWDETDALAEINRRVVSIQSAAQNNQ</sequence>
<dbReference type="AlphaFoldDB" id="A0A371CIL8"/>
<evidence type="ECO:0000313" key="3">
    <source>
        <dbReference type="Proteomes" id="UP000256964"/>
    </source>
</evidence>
<dbReference type="SFLD" id="SFLDS00019">
    <property type="entry name" value="Glutathione_Transferase_(cytos"/>
    <property type="match status" value="1"/>
</dbReference>
<dbReference type="STRING" id="139420.A0A371CIL8"/>